<evidence type="ECO:0000313" key="13">
    <source>
        <dbReference type="Proteomes" id="UP000177273"/>
    </source>
</evidence>
<name>A0A9Q5JFE8_9LACT</name>
<feature type="domain" description="ABC transporter" evidence="10">
    <location>
        <begin position="336"/>
        <end position="572"/>
    </location>
</feature>
<evidence type="ECO:0000256" key="6">
    <source>
        <dbReference type="ARBA" id="ARBA00022840"/>
    </source>
</evidence>
<evidence type="ECO:0000256" key="8">
    <source>
        <dbReference type="ARBA" id="ARBA00023136"/>
    </source>
</evidence>
<comment type="subcellular location">
    <subcellularLocation>
        <location evidence="1">Cell membrane</location>
        <topology evidence="1">Multi-pass membrane protein</topology>
    </subcellularLocation>
</comment>
<comment type="caution">
    <text evidence="12">The sequence shown here is derived from an EMBL/GenBank/DDBJ whole genome shotgun (WGS) entry which is preliminary data.</text>
</comment>
<dbReference type="GO" id="GO:0016887">
    <property type="term" value="F:ATP hydrolysis activity"/>
    <property type="evidence" value="ECO:0007669"/>
    <property type="project" value="InterPro"/>
</dbReference>
<feature type="transmembrane region" description="Helical" evidence="9">
    <location>
        <begin position="59"/>
        <end position="77"/>
    </location>
</feature>
<dbReference type="InterPro" id="IPR036640">
    <property type="entry name" value="ABC1_TM_sf"/>
</dbReference>
<evidence type="ECO:0000256" key="1">
    <source>
        <dbReference type="ARBA" id="ARBA00004651"/>
    </source>
</evidence>
<dbReference type="InterPro" id="IPR017871">
    <property type="entry name" value="ABC_transporter-like_CS"/>
</dbReference>
<dbReference type="Pfam" id="PF00005">
    <property type="entry name" value="ABC_tran"/>
    <property type="match status" value="1"/>
</dbReference>
<feature type="transmembrane region" description="Helical" evidence="9">
    <location>
        <begin position="16"/>
        <end position="39"/>
    </location>
</feature>
<dbReference type="OrthoDB" id="9770415at2"/>
<feature type="domain" description="ABC transmembrane type-1" evidence="11">
    <location>
        <begin position="19"/>
        <end position="303"/>
    </location>
</feature>
<evidence type="ECO:0000256" key="9">
    <source>
        <dbReference type="SAM" id="Phobius"/>
    </source>
</evidence>
<evidence type="ECO:0000259" key="11">
    <source>
        <dbReference type="PROSITE" id="PS50929"/>
    </source>
</evidence>
<feature type="transmembrane region" description="Helical" evidence="9">
    <location>
        <begin position="134"/>
        <end position="154"/>
    </location>
</feature>
<evidence type="ECO:0000256" key="5">
    <source>
        <dbReference type="ARBA" id="ARBA00022741"/>
    </source>
</evidence>
<dbReference type="PROSITE" id="PS50893">
    <property type="entry name" value="ABC_TRANSPORTER_2"/>
    <property type="match status" value="1"/>
</dbReference>
<dbReference type="AlphaFoldDB" id="A0A9Q5JFE8"/>
<keyword evidence="13" id="KW-1185">Reference proteome</keyword>
<dbReference type="GO" id="GO:0005886">
    <property type="term" value="C:plasma membrane"/>
    <property type="evidence" value="ECO:0007669"/>
    <property type="project" value="UniProtKB-SubCell"/>
</dbReference>
<feature type="transmembrane region" description="Helical" evidence="9">
    <location>
        <begin position="280"/>
        <end position="301"/>
    </location>
</feature>
<evidence type="ECO:0000256" key="4">
    <source>
        <dbReference type="ARBA" id="ARBA00022692"/>
    </source>
</evidence>
<dbReference type="SUPFAM" id="SSF90123">
    <property type="entry name" value="ABC transporter transmembrane region"/>
    <property type="match status" value="1"/>
</dbReference>
<dbReference type="FunFam" id="1.20.1560.10:FF:000011">
    <property type="entry name" value="Multidrug ABC transporter ATP-binding protein"/>
    <property type="match status" value="1"/>
</dbReference>
<keyword evidence="5" id="KW-0547">Nucleotide-binding</keyword>
<keyword evidence="2" id="KW-0813">Transport</keyword>
<keyword evidence="8 9" id="KW-0472">Membrane</keyword>
<accession>A0A9Q5JFE8</accession>
<dbReference type="Pfam" id="PF00664">
    <property type="entry name" value="ABC_membrane"/>
    <property type="match status" value="1"/>
</dbReference>
<dbReference type="EMBL" id="MKIQ01000028">
    <property type="protein sequence ID" value="OFI46237.1"/>
    <property type="molecule type" value="Genomic_DNA"/>
</dbReference>
<evidence type="ECO:0000259" key="10">
    <source>
        <dbReference type="PROSITE" id="PS50893"/>
    </source>
</evidence>
<keyword evidence="4 9" id="KW-0812">Transmembrane</keyword>
<dbReference type="PANTHER" id="PTHR43394">
    <property type="entry name" value="ATP-DEPENDENT PERMEASE MDL1, MITOCHONDRIAL"/>
    <property type="match status" value="1"/>
</dbReference>
<dbReference type="InterPro" id="IPR003593">
    <property type="entry name" value="AAA+_ATPase"/>
</dbReference>
<feature type="transmembrane region" description="Helical" evidence="9">
    <location>
        <begin position="160"/>
        <end position="179"/>
    </location>
</feature>
<evidence type="ECO:0000256" key="7">
    <source>
        <dbReference type="ARBA" id="ARBA00022989"/>
    </source>
</evidence>
<dbReference type="Gene3D" id="3.40.50.300">
    <property type="entry name" value="P-loop containing nucleotide triphosphate hydrolases"/>
    <property type="match status" value="1"/>
</dbReference>
<organism evidence="12 13">
    <name type="scientific">Floricoccus penangensis</name>
    <dbReference type="NCBI Taxonomy" id="1859475"/>
    <lineage>
        <taxon>Bacteria</taxon>
        <taxon>Bacillati</taxon>
        <taxon>Bacillota</taxon>
        <taxon>Bacilli</taxon>
        <taxon>Lactobacillales</taxon>
        <taxon>Streptococcaceae</taxon>
        <taxon>Floricoccus</taxon>
    </lineage>
</organism>
<dbReference type="SMART" id="SM00382">
    <property type="entry name" value="AAA"/>
    <property type="match status" value="1"/>
</dbReference>
<dbReference type="PANTHER" id="PTHR43394:SF1">
    <property type="entry name" value="ATP-BINDING CASSETTE SUB-FAMILY B MEMBER 10, MITOCHONDRIAL"/>
    <property type="match status" value="1"/>
</dbReference>
<keyword evidence="3" id="KW-1003">Cell membrane</keyword>
<dbReference type="GO" id="GO:0005524">
    <property type="term" value="F:ATP binding"/>
    <property type="evidence" value="ECO:0007669"/>
    <property type="project" value="UniProtKB-KW"/>
</dbReference>
<dbReference type="CDD" id="cd18541">
    <property type="entry name" value="ABC_6TM_TmrB_like"/>
    <property type="match status" value="1"/>
</dbReference>
<protein>
    <submittedName>
        <fullName evidence="12">Multidrug ABC transporter permease/ATP-binding protein</fullName>
    </submittedName>
</protein>
<dbReference type="InterPro" id="IPR027417">
    <property type="entry name" value="P-loop_NTPase"/>
</dbReference>
<evidence type="ECO:0000256" key="2">
    <source>
        <dbReference type="ARBA" id="ARBA00022448"/>
    </source>
</evidence>
<dbReference type="FunFam" id="3.40.50.300:FF:000221">
    <property type="entry name" value="Multidrug ABC transporter ATP-binding protein"/>
    <property type="match status" value="1"/>
</dbReference>
<dbReference type="Gene3D" id="1.20.1560.10">
    <property type="entry name" value="ABC transporter type 1, transmembrane domain"/>
    <property type="match status" value="1"/>
</dbReference>
<evidence type="ECO:0000313" key="12">
    <source>
        <dbReference type="EMBL" id="OFI46237.1"/>
    </source>
</evidence>
<dbReference type="GO" id="GO:0015421">
    <property type="term" value="F:ABC-type oligopeptide transporter activity"/>
    <property type="evidence" value="ECO:0007669"/>
    <property type="project" value="TreeGrafter"/>
</dbReference>
<proteinExistence type="predicted"/>
<dbReference type="PROSITE" id="PS00211">
    <property type="entry name" value="ABC_TRANSPORTER_1"/>
    <property type="match status" value="1"/>
</dbReference>
<dbReference type="InterPro" id="IPR011527">
    <property type="entry name" value="ABC1_TM_dom"/>
</dbReference>
<keyword evidence="6" id="KW-0067">ATP-binding</keyword>
<dbReference type="InterPro" id="IPR039421">
    <property type="entry name" value="Type_1_exporter"/>
</dbReference>
<feature type="transmembrane region" description="Helical" evidence="9">
    <location>
        <begin position="247"/>
        <end position="268"/>
    </location>
</feature>
<reference evidence="13" key="1">
    <citation type="submission" date="2016-09" db="EMBL/GenBank/DDBJ databases">
        <title>Draft genome sequence of a novel species of the family Streptococcaceae isolated from flowers.</title>
        <authorList>
            <person name="Chuah L.-O."/>
            <person name="Yap K.-P."/>
            <person name="Thong K.L."/>
            <person name="Liong M.T."/>
            <person name="Ahmad R."/>
            <person name="Rusul G."/>
        </authorList>
    </citation>
    <scope>NUCLEOTIDE SEQUENCE [LARGE SCALE GENOMIC DNA]</scope>
    <source>
        <strain evidence="13">HibF3</strain>
    </source>
</reference>
<dbReference type="SUPFAM" id="SSF52540">
    <property type="entry name" value="P-loop containing nucleoside triphosphate hydrolases"/>
    <property type="match status" value="1"/>
</dbReference>
<dbReference type="InterPro" id="IPR003439">
    <property type="entry name" value="ABC_transporter-like_ATP-bd"/>
</dbReference>
<keyword evidence="7 9" id="KW-1133">Transmembrane helix</keyword>
<dbReference type="RefSeq" id="WP_070788174.1">
    <property type="nucleotide sequence ID" value="NZ_MKIQ01000028.1"/>
</dbReference>
<dbReference type="Proteomes" id="UP000177273">
    <property type="component" value="Unassembled WGS sequence"/>
</dbReference>
<evidence type="ECO:0000256" key="3">
    <source>
        <dbReference type="ARBA" id="ARBA00022475"/>
    </source>
</evidence>
<sequence length="578" mass="64007">MSVFKKLTWFFKENKTVYIFGLFFLLLTDVMEVFLPYIIGKTTDLIVGNHLTTSGLLRAVGSLVAVVLIMNIGRFFWQIFLRRGAARLEKDLRQKLFNHYMIMDAPFYQTHRTGELIGLASNDLSAVQRVASGGILMAVDSSVMMILAVSSMIINSSLKLTILAILPLPLLAYGVSILIPKIKDAFGQSQEAFDKLSNKTQESLRGIKVIKTLGQEDADLQDFKVQVDESIVVNKYLSKIDSMFDPLATIVMTISYVALITIGGVAVLDKSMTIGELVAFSGYLSLLVWPMFALGQVFNVLERGNTSYDRIQEVLNQESHISPNGITSPVQGNLRIDVDSFHYPDEVEHESSSLENVHVHLDEGESLGIVGPVGSGKTTLIKLIMRQFDSYKGSIKVGDTDIRDYQLANYRKSIGYVPQENFLFSQSIAQNIAFAKTDASMEEIKQAAIKADLHNDILNMPNGYETEVGEQGISLSGGQRQRLAIARAILINPEILILDDALSAVDAKTEKTILATLAKERKNKTTIILAHRLSSVANSSEIIVMQNGQVTERGTHEELISKPDWYAKIYNEQQGGQA</sequence>
<gene>
    <name evidence="12" type="ORF">BG262_04265</name>
</gene>
<dbReference type="PROSITE" id="PS50929">
    <property type="entry name" value="ABC_TM1F"/>
    <property type="match status" value="1"/>
</dbReference>